<dbReference type="Proteomes" id="UP000315215">
    <property type="component" value="Chromosome"/>
</dbReference>
<protein>
    <submittedName>
        <fullName evidence="1">DUF2487 family protein</fullName>
    </submittedName>
</protein>
<dbReference type="Pfam" id="PF10673">
    <property type="entry name" value="DUF2487"/>
    <property type="match status" value="1"/>
</dbReference>
<keyword evidence="2" id="KW-1185">Reference proteome</keyword>
<dbReference type="EMBL" id="CP041666">
    <property type="protein sequence ID" value="QDP40451.1"/>
    <property type="molecule type" value="Genomic_DNA"/>
</dbReference>
<reference evidence="1 2" key="1">
    <citation type="submission" date="2019-07" db="EMBL/GenBank/DDBJ databases">
        <authorList>
            <person name="Li J."/>
        </authorList>
    </citation>
    <scope>NUCLEOTIDE SEQUENCE [LARGE SCALE GENOMIC DNA]</scope>
    <source>
        <strain evidence="1 2">TKL69</strain>
    </source>
</reference>
<dbReference type="KEGG" id="aqt:FN924_09805"/>
<name>A0A516KGD6_9BACI</name>
<dbReference type="OrthoDB" id="2678750at2"/>
<organism evidence="1 2">
    <name type="scientific">Radiobacillus deserti</name>
    <dbReference type="NCBI Taxonomy" id="2594883"/>
    <lineage>
        <taxon>Bacteria</taxon>
        <taxon>Bacillati</taxon>
        <taxon>Bacillota</taxon>
        <taxon>Bacilli</taxon>
        <taxon>Bacillales</taxon>
        <taxon>Bacillaceae</taxon>
        <taxon>Radiobacillus</taxon>
    </lineage>
</organism>
<dbReference type="InterPro" id="IPR019615">
    <property type="entry name" value="DUF2487"/>
</dbReference>
<gene>
    <name evidence="1" type="ORF">FN924_09805</name>
</gene>
<dbReference type="AlphaFoldDB" id="A0A516KGD6"/>
<dbReference type="RefSeq" id="WP_143894039.1">
    <property type="nucleotide sequence ID" value="NZ_CP041666.1"/>
</dbReference>
<sequence>MQWKESDIMQYIEAKEYVDTLIIPLIPMPLEKEEELVKYAGMAELTHFAAMTIENQFKGRIFLSPSFHYFKSTSKKLDITLLQQWIKQYQQLPFDHVFLFTFDHAWKKVEKELDGTLLWLPAVGGKIEEARASEMMKEQLHQIMDLIQSYWQE</sequence>
<accession>A0A516KGD6</accession>
<evidence type="ECO:0000313" key="1">
    <source>
        <dbReference type="EMBL" id="QDP40451.1"/>
    </source>
</evidence>
<proteinExistence type="predicted"/>
<evidence type="ECO:0000313" key="2">
    <source>
        <dbReference type="Proteomes" id="UP000315215"/>
    </source>
</evidence>